<evidence type="ECO:0000313" key="2">
    <source>
        <dbReference type="Proteomes" id="UP000178645"/>
    </source>
</evidence>
<protein>
    <submittedName>
        <fullName evidence="1">Uncharacterized protein</fullName>
    </submittedName>
</protein>
<comment type="caution">
    <text evidence="1">The sequence shown here is derived from an EMBL/GenBank/DDBJ whole genome shotgun (WGS) entry which is preliminary data.</text>
</comment>
<evidence type="ECO:0000313" key="1">
    <source>
        <dbReference type="EMBL" id="OGJ01230.1"/>
    </source>
</evidence>
<sequence>MDDREQKFKPEEHYICLGGCRGVSKKPGVCQTPDCVDHGHEMVRCSCTDGRHNNFEPLELKL</sequence>
<dbReference type="AlphaFoldDB" id="A0A1F6Y4B3"/>
<accession>A0A1F6Y4B3</accession>
<reference evidence="1 2" key="1">
    <citation type="journal article" date="2016" name="Nat. Commun.">
        <title>Thousands of microbial genomes shed light on interconnected biogeochemical processes in an aquifer system.</title>
        <authorList>
            <person name="Anantharaman K."/>
            <person name="Brown C.T."/>
            <person name="Hug L.A."/>
            <person name="Sharon I."/>
            <person name="Castelle C.J."/>
            <person name="Probst A.J."/>
            <person name="Thomas B.C."/>
            <person name="Singh A."/>
            <person name="Wilkins M.J."/>
            <person name="Karaoz U."/>
            <person name="Brodie E.L."/>
            <person name="Williams K.H."/>
            <person name="Hubbard S.S."/>
            <person name="Banfield J.F."/>
        </authorList>
    </citation>
    <scope>NUCLEOTIDE SEQUENCE [LARGE SCALE GENOMIC DNA]</scope>
</reference>
<dbReference type="EMBL" id="MFVU01000031">
    <property type="protein sequence ID" value="OGJ01230.1"/>
    <property type="molecule type" value="Genomic_DNA"/>
</dbReference>
<proteinExistence type="predicted"/>
<organism evidence="1 2">
    <name type="scientific">Candidatus Nomurabacteria bacterium RIFCSPLOWO2_12_FULL_44_11</name>
    <dbReference type="NCBI Taxonomy" id="1801796"/>
    <lineage>
        <taxon>Bacteria</taxon>
        <taxon>Candidatus Nomuraibacteriota</taxon>
    </lineage>
</organism>
<dbReference type="Proteomes" id="UP000178645">
    <property type="component" value="Unassembled WGS sequence"/>
</dbReference>
<gene>
    <name evidence="1" type="ORF">A3G53_03730</name>
</gene>
<name>A0A1F6Y4B3_9BACT</name>